<organism evidence="2 3">
    <name type="scientific">Stylophora pistillata</name>
    <name type="common">Smooth cauliflower coral</name>
    <dbReference type="NCBI Taxonomy" id="50429"/>
    <lineage>
        <taxon>Eukaryota</taxon>
        <taxon>Metazoa</taxon>
        <taxon>Cnidaria</taxon>
        <taxon>Anthozoa</taxon>
        <taxon>Hexacorallia</taxon>
        <taxon>Scleractinia</taxon>
        <taxon>Astrocoeniina</taxon>
        <taxon>Pocilloporidae</taxon>
        <taxon>Stylophora</taxon>
    </lineage>
</organism>
<evidence type="ECO:0000313" key="2">
    <source>
        <dbReference type="EMBL" id="PFX20939.1"/>
    </source>
</evidence>
<sequence>MLHHTRDIGSTAACELEFFRNEPQNGFSRVKVDSMNAKMKQVYGKMIKKRGLRRTGEIVEQVNHIIKSNMSGKRSEYLSSKERKSDKRRSLRS</sequence>
<comment type="caution">
    <text evidence="2">The sequence shown here is derived from an EMBL/GenBank/DDBJ whole genome shotgun (WGS) entry which is preliminary data.</text>
</comment>
<feature type="region of interest" description="Disordered" evidence="1">
    <location>
        <begin position="70"/>
        <end position="93"/>
    </location>
</feature>
<feature type="compositionally biased region" description="Basic and acidic residues" evidence="1">
    <location>
        <begin position="73"/>
        <end position="85"/>
    </location>
</feature>
<dbReference type="AlphaFoldDB" id="A0A2B4RVT6"/>
<protein>
    <submittedName>
        <fullName evidence="2">Uncharacterized protein</fullName>
    </submittedName>
</protein>
<keyword evidence="3" id="KW-1185">Reference proteome</keyword>
<proteinExistence type="predicted"/>
<dbReference type="Proteomes" id="UP000225706">
    <property type="component" value="Unassembled WGS sequence"/>
</dbReference>
<reference evidence="3" key="1">
    <citation type="journal article" date="2017" name="bioRxiv">
        <title>Comparative analysis of the genomes of Stylophora pistillata and Acropora digitifera provides evidence for extensive differences between species of corals.</title>
        <authorList>
            <person name="Voolstra C.R."/>
            <person name="Li Y."/>
            <person name="Liew Y.J."/>
            <person name="Baumgarten S."/>
            <person name="Zoccola D."/>
            <person name="Flot J.-F."/>
            <person name="Tambutte S."/>
            <person name="Allemand D."/>
            <person name="Aranda M."/>
        </authorList>
    </citation>
    <scope>NUCLEOTIDE SEQUENCE [LARGE SCALE GENOMIC DNA]</scope>
</reference>
<evidence type="ECO:0000313" key="3">
    <source>
        <dbReference type="Proteomes" id="UP000225706"/>
    </source>
</evidence>
<gene>
    <name evidence="2" type="ORF">AWC38_SpisGene14593</name>
</gene>
<accession>A0A2B4RVT6</accession>
<name>A0A2B4RVT6_STYPI</name>
<dbReference type="EMBL" id="LSMT01000298">
    <property type="protein sequence ID" value="PFX20939.1"/>
    <property type="molecule type" value="Genomic_DNA"/>
</dbReference>
<evidence type="ECO:0000256" key="1">
    <source>
        <dbReference type="SAM" id="MobiDB-lite"/>
    </source>
</evidence>